<accession>A0AA91Q318</accession>
<reference evidence="1 2" key="1">
    <citation type="submission" date="2017-04" db="EMBL/GenBank/DDBJ databases">
        <title>Draft genome of the yeast Clavispora lusitaniae type strain CBS 6936.</title>
        <authorList>
            <person name="Durrens P."/>
            <person name="Klopp C."/>
            <person name="Biteau N."/>
            <person name="Fitton-Ouhabi V."/>
            <person name="Dementhon K."/>
            <person name="Accoceberry I."/>
            <person name="Sherman D.J."/>
            <person name="Noel T."/>
        </authorList>
    </citation>
    <scope>NUCLEOTIDE SEQUENCE [LARGE SCALE GENOMIC DNA]</scope>
    <source>
        <strain evidence="1 2">CBS 6936</strain>
    </source>
</reference>
<organism evidence="1 2">
    <name type="scientific">Clavispora lusitaniae</name>
    <name type="common">Candida lusitaniae</name>
    <dbReference type="NCBI Taxonomy" id="36911"/>
    <lineage>
        <taxon>Eukaryota</taxon>
        <taxon>Fungi</taxon>
        <taxon>Dikarya</taxon>
        <taxon>Ascomycota</taxon>
        <taxon>Saccharomycotina</taxon>
        <taxon>Pichiomycetes</taxon>
        <taxon>Metschnikowiaceae</taxon>
        <taxon>Clavispora</taxon>
    </lineage>
</organism>
<dbReference type="KEGG" id="clus:A9F13_02g02134"/>
<protein>
    <submittedName>
        <fullName evidence="1">Uncharacterized protein</fullName>
    </submittedName>
</protein>
<name>A0AA91Q318_CLALS</name>
<proteinExistence type="predicted"/>
<sequence length="70" mass="7722">MKVRASCCNLKRPACVSERDTPACLELRRRVGGAKKTFCYRTPVARHDHAPCVPPGAFALTSDFYVGEPL</sequence>
<evidence type="ECO:0000313" key="2">
    <source>
        <dbReference type="Proteomes" id="UP000195602"/>
    </source>
</evidence>
<gene>
    <name evidence="1" type="ORF">A9F13_02g02134</name>
</gene>
<comment type="caution">
    <text evidence="1">The sequence shown here is derived from an EMBL/GenBank/DDBJ whole genome shotgun (WGS) entry which is preliminary data.</text>
</comment>
<dbReference type="AlphaFoldDB" id="A0AA91Q318"/>
<evidence type="ECO:0000313" key="1">
    <source>
        <dbReference type="EMBL" id="OVF10404.1"/>
    </source>
</evidence>
<dbReference type="Proteomes" id="UP000195602">
    <property type="component" value="Unassembled WGS sequence"/>
</dbReference>
<dbReference type="EMBL" id="LYUB02000002">
    <property type="protein sequence ID" value="OVF10404.1"/>
    <property type="molecule type" value="Genomic_DNA"/>
</dbReference>